<dbReference type="Pfam" id="PF10162">
    <property type="entry name" value="G8"/>
    <property type="match status" value="1"/>
</dbReference>
<keyword evidence="3" id="KW-0812">Transmembrane</keyword>
<name>A0AAV3YBN0_9GAST</name>
<feature type="region of interest" description="Disordered" evidence="1">
    <location>
        <begin position="306"/>
        <end position="327"/>
    </location>
</feature>
<sequence length="327" mass="35877">MLAWSLPSPPPPPPLLQQRKLLLYRTTSKRHGFPLLLVVAAVAAAAVAVLPAVSAQVQCPDYEVDCDLWSDAPTWSGNTVPGDGDVVTVDKCILLDTDTANLGGITITPTGSLVFEPGSGSKLKQSPIGDLWREGIVAVVINPENGVVRATASFNVGSSSEYWFNRDSERLVSLMSCHVLMMAAQRNAISTAFNSTDIFEAVEKALYCKVGKSRLRHLQYKEAWVAIAVKEQPWRTRERVGRNVDRDGFRTATLDLMMPWLNSAFYVSSKIHYSRHWSYDRRLVAGTFDAAAPIINVTGDVQSWKAGEYQPGGEEGVGREGRRGKGR</sequence>
<evidence type="ECO:0000313" key="4">
    <source>
        <dbReference type="Proteomes" id="UP000735302"/>
    </source>
</evidence>
<protein>
    <submittedName>
        <fullName evidence="3">Transmembrane protein 2</fullName>
    </submittedName>
</protein>
<evidence type="ECO:0000313" key="3">
    <source>
        <dbReference type="EMBL" id="GFN79683.1"/>
    </source>
</evidence>
<reference evidence="3 4" key="1">
    <citation type="journal article" date="2021" name="Elife">
        <title>Chloroplast acquisition without the gene transfer in kleptoplastic sea slugs, Plakobranchus ocellatus.</title>
        <authorList>
            <person name="Maeda T."/>
            <person name="Takahashi S."/>
            <person name="Yoshida T."/>
            <person name="Shimamura S."/>
            <person name="Takaki Y."/>
            <person name="Nagai Y."/>
            <person name="Toyoda A."/>
            <person name="Suzuki Y."/>
            <person name="Arimoto A."/>
            <person name="Ishii H."/>
            <person name="Satoh N."/>
            <person name="Nishiyama T."/>
            <person name="Hasebe M."/>
            <person name="Maruyama T."/>
            <person name="Minagawa J."/>
            <person name="Obokata J."/>
            <person name="Shigenobu S."/>
        </authorList>
    </citation>
    <scope>NUCLEOTIDE SEQUENCE [LARGE SCALE GENOMIC DNA]</scope>
</reference>
<evidence type="ECO:0000256" key="1">
    <source>
        <dbReference type="SAM" id="MobiDB-lite"/>
    </source>
</evidence>
<dbReference type="InterPro" id="IPR019316">
    <property type="entry name" value="G8_domain"/>
</dbReference>
<dbReference type="AlphaFoldDB" id="A0AAV3YBN0"/>
<feature type="compositionally biased region" description="Basic and acidic residues" evidence="1">
    <location>
        <begin position="316"/>
        <end position="327"/>
    </location>
</feature>
<comment type="caution">
    <text evidence="3">The sequence shown here is derived from an EMBL/GenBank/DDBJ whole genome shotgun (WGS) entry which is preliminary data.</text>
</comment>
<dbReference type="EMBL" id="BLXT01000722">
    <property type="protein sequence ID" value="GFN79683.1"/>
    <property type="molecule type" value="Genomic_DNA"/>
</dbReference>
<dbReference type="Proteomes" id="UP000735302">
    <property type="component" value="Unassembled WGS sequence"/>
</dbReference>
<gene>
    <name evidence="3" type="ORF">PoB_000618900</name>
</gene>
<keyword evidence="4" id="KW-1185">Reference proteome</keyword>
<organism evidence="3 4">
    <name type="scientific">Plakobranchus ocellatus</name>
    <dbReference type="NCBI Taxonomy" id="259542"/>
    <lineage>
        <taxon>Eukaryota</taxon>
        <taxon>Metazoa</taxon>
        <taxon>Spiralia</taxon>
        <taxon>Lophotrochozoa</taxon>
        <taxon>Mollusca</taxon>
        <taxon>Gastropoda</taxon>
        <taxon>Heterobranchia</taxon>
        <taxon>Euthyneura</taxon>
        <taxon>Panpulmonata</taxon>
        <taxon>Sacoglossa</taxon>
        <taxon>Placobranchoidea</taxon>
        <taxon>Plakobranchidae</taxon>
        <taxon>Plakobranchus</taxon>
    </lineage>
</organism>
<keyword evidence="3" id="KW-0472">Membrane</keyword>
<proteinExistence type="predicted"/>
<feature type="domain" description="G8" evidence="2">
    <location>
        <begin position="74"/>
        <end position="120"/>
    </location>
</feature>
<accession>A0AAV3YBN0</accession>
<evidence type="ECO:0000259" key="2">
    <source>
        <dbReference type="Pfam" id="PF10162"/>
    </source>
</evidence>